<dbReference type="RefSeq" id="WP_196206713.1">
    <property type="nucleotide sequence ID" value="NZ_JADPUN010000422.1"/>
</dbReference>
<accession>A0ABS0HAE7</accession>
<organism evidence="1 2">
    <name type="scientific">Plantactinospora alkalitolerans</name>
    <dbReference type="NCBI Taxonomy" id="2789879"/>
    <lineage>
        <taxon>Bacteria</taxon>
        <taxon>Bacillati</taxon>
        <taxon>Actinomycetota</taxon>
        <taxon>Actinomycetes</taxon>
        <taxon>Micromonosporales</taxon>
        <taxon>Micromonosporaceae</taxon>
        <taxon>Plantactinospora</taxon>
    </lineage>
</organism>
<proteinExistence type="predicted"/>
<name>A0ABS0HAE7_9ACTN</name>
<gene>
    <name evidence="1" type="ORF">I0C86_41130</name>
</gene>
<dbReference type="Proteomes" id="UP000638560">
    <property type="component" value="Unassembled WGS sequence"/>
</dbReference>
<comment type="caution">
    <text evidence="1">The sequence shown here is derived from an EMBL/GenBank/DDBJ whole genome shotgun (WGS) entry which is preliminary data.</text>
</comment>
<dbReference type="EMBL" id="JADPUN010000422">
    <property type="protein sequence ID" value="MBF9135256.1"/>
    <property type="molecule type" value="Genomic_DNA"/>
</dbReference>
<evidence type="ECO:0000313" key="2">
    <source>
        <dbReference type="Proteomes" id="UP000638560"/>
    </source>
</evidence>
<reference evidence="1 2" key="1">
    <citation type="submission" date="2020-11" db="EMBL/GenBank/DDBJ databases">
        <title>A novel isolate from a Black sea contaminated sediment with potential to produce alkanes: Plantactinospora alkalitolerans sp. nov.</title>
        <authorList>
            <person name="Carro L."/>
            <person name="Veyisoglu A."/>
            <person name="Guven K."/>
            <person name="Schumann P."/>
            <person name="Klenk H.-P."/>
            <person name="Sahin N."/>
        </authorList>
    </citation>
    <scope>NUCLEOTIDE SEQUENCE [LARGE SCALE GENOMIC DNA]</scope>
    <source>
        <strain evidence="1 2">S1510</strain>
    </source>
</reference>
<sequence length="117" mass="12912">MIEQGSKVYVQGWTNSVFGVSMLLPADKVAVASWPLTEPGVRGDELRVTPHGYRPIIVTEGERGFCHQGNEAAGIQPWYLSRDFETAKRQVDDWNTELGISKAVAMEIVAESFASND</sequence>
<protein>
    <submittedName>
        <fullName evidence="1">Uncharacterized protein</fullName>
    </submittedName>
</protein>
<evidence type="ECO:0000313" key="1">
    <source>
        <dbReference type="EMBL" id="MBF9135256.1"/>
    </source>
</evidence>
<keyword evidence="2" id="KW-1185">Reference proteome</keyword>